<dbReference type="Gene3D" id="3.90.280.10">
    <property type="entry name" value="PEBP-like"/>
    <property type="match status" value="1"/>
</dbReference>
<dbReference type="SUPFAM" id="SSF49777">
    <property type="entry name" value="PEBP-like"/>
    <property type="match status" value="1"/>
</dbReference>
<dbReference type="PANTHER" id="PTHR11362:SF82">
    <property type="entry name" value="PHOSPHATIDYLETHANOLAMINE-BINDING PROTEIN 4"/>
    <property type="match status" value="1"/>
</dbReference>
<evidence type="ECO:0008006" key="2">
    <source>
        <dbReference type="Google" id="ProtNLM"/>
    </source>
</evidence>
<sequence length="143" mass="16484">MKTSLRVSIGGTKIKDKMVLPLNETQQKPVVTFDKFSSNKYTYVMVDPDAPTKSDAKFKYWLHWLVINNNEEVVPFIPPSPPAKSGPHRYFIFLYKQKHGLDKNNLGIPNEVKENRKNFKLGDFMADNDLEDVGSVYFLTENK</sequence>
<evidence type="ECO:0000313" key="1">
    <source>
        <dbReference type="EMBL" id="AYV84979.1"/>
    </source>
</evidence>
<organism evidence="1">
    <name type="scientific">Satyrvirus sp</name>
    <dbReference type="NCBI Taxonomy" id="2487771"/>
    <lineage>
        <taxon>Viruses</taxon>
        <taxon>Varidnaviria</taxon>
        <taxon>Bamfordvirae</taxon>
        <taxon>Nucleocytoviricota</taxon>
        <taxon>Megaviricetes</taxon>
        <taxon>Imitervirales</taxon>
        <taxon>Mimiviridae</taxon>
        <taxon>Megamimivirinae</taxon>
    </lineage>
</organism>
<dbReference type="PANTHER" id="PTHR11362">
    <property type="entry name" value="PHOSPHATIDYLETHANOLAMINE-BINDING PROTEIN"/>
    <property type="match status" value="1"/>
</dbReference>
<gene>
    <name evidence="1" type="ORF">Satyrvirus1_65</name>
</gene>
<dbReference type="InterPro" id="IPR035810">
    <property type="entry name" value="PEBP_euk"/>
</dbReference>
<dbReference type="InterPro" id="IPR036610">
    <property type="entry name" value="PEBP-like_sf"/>
</dbReference>
<protein>
    <recommendedName>
        <fullName evidence="2">Phosphatidylethanolamine-binding protein-like protein</fullName>
    </recommendedName>
</protein>
<dbReference type="EMBL" id="MK072437">
    <property type="protein sequence ID" value="AYV84979.1"/>
    <property type="molecule type" value="Genomic_DNA"/>
</dbReference>
<dbReference type="InterPro" id="IPR008914">
    <property type="entry name" value="PEBP"/>
</dbReference>
<dbReference type="CDD" id="cd00866">
    <property type="entry name" value="PEBP_euk"/>
    <property type="match status" value="1"/>
</dbReference>
<reference evidence="1" key="1">
    <citation type="submission" date="2018-10" db="EMBL/GenBank/DDBJ databases">
        <title>Hidden diversity of soil giant viruses.</title>
        <authorList>
            <person name="Schulz F."/>
            <person name="Alteio L."/>
            <person name="Goudeau D."/>
            <person name="Ryan E.M."/>
            <person name="Malmstrom R.R."/>
            <person name="Blanchard J."/>
            <person name="Woyke T."/>
        </authorList>
    </citation>
    <scope>NUCLEOTIDE SEQUENCE</scope>
    <source>
        <strain evidence="1">SAV1</strain>
    </source>
</reference>
<proteinExistence type="predicted"/>
<name>A0A3G5AHU2_9VIRU</name>
<dbReference type="Pfam" id="PF01161">
    <property type="entry name" value="PBP"/>
    <property type="match status" value="1"/>
</dbReference>
<accession>A0A3G5AHU2</accession>